<organism evidence="2 3">
    <name type="scientific">Pseudaquabacterium rugosum</name>
    <dbReference type="NCBI Taxonomy" id="2984194"/>
    <lineage>
        <taxon>Bacteria</taxon>
        <taxon>Pseudomonadati</taxon>
        <taxon>Pseudomonadota</taxon>
        <taxon>Betaproteobacteria</taxon>
        <taxon>Burkholderiales</taxon>
        <taxon>Sphaerotilaceae</taxon>
        <taxon>Pseudaquabacterium</taxon>
    </lineage>
</organism>
<proteinExistence type="predicted"/>
<evidence type="ECO:0000313" key="2">
    <source>
        <dbReference type="EMBL" id="MEK8024809.1"/>
    </source>
</evidence>
<keyword evidence="1" id="KW-0472">Membrane</keyword>
<evidence type="ECO:0000313" key="3">
    <source>
        <dbReference type="Proteomes" id="UP001368500"/>
    </source>
</evidence>
<keyword evidence="1" id="KW-0812">Transmembrane</keyword>
<keyword evidence="3" id="KW-1185">Reference proteome</keyword>
<name>A0ABU9B6P4_9BURK</name>
<dbReference type="RefSeq" id="WP_341372580.1">
    <property type="nucleotide sequence ID" value="NZ_JBBUTF010000002.1"/>
</dbReference>
<keyword evidence="1" id="KW-1133">Transmembrane helix</keyword>
<gene>
    <name evidence="2" type="ORF">AACH11_02345</name>
</gene>
<feature type="transmembrane region" description="Helical" evidence="1">
    <location>
        <begin position="31"/>
        <end position="50"/>
    </location>
</feature>
<accession>A0ABU9B6P4</accession>
<comment type="caution">
    <text evidence="2">The sequence shown here is derived from an EMBL/GenBank/DDBJ whole genome shotgun (WGS) entry which is preliminary data.</text>
</comment>
<evidence type="ECO:0000256" key="1">
    <source>
        <dbReference type="SAM" id="Phobius"/>
    </source>
</evidence>
<dbReference type="Proteomes" id="UP001368500">
    <property type="component" value="Unassembled WGS sequence"/>
</dbReference>
<dbReference type="EMBL" id="JBBUTF010000002">
    <property type="protein sequence ID" value="MEK8024809.1"/>
    <property type="molecule type" value="Genomic_DNA"/>
</dbReference>
<reference evidence="2 3" key="1">
    <citation type="submission" date="2024-04" db="EMBL/GenBank/DDBJ databases">
        <title>Novel species of the genus Ideonella isolated from streams.</title>
        <authorList>
            <person name="Lu H."/>
        </authorList>
    </citation>
    <scope>NUCLEOTIDE SEQUENCE [LARGE SCALE GENOMIC DNA]</scope>
    <source>
        <strain evidence="2 3">BYS139W</strain>
    </source>
</reference>
<sequence length="63" mass="6815">MKPAAILFTVAIAVFHTPSHAYVDPGSGMLLIQGIIAAIGAFVVFIKNPIEAIKRLISRLRKK</sequence>
<protein>
    <submittedName>
        <fullName evidence="2">Uncharacterized protein</fullName>
    </submittedName>
</protein>